<dbReference type="Pfam" id="PF01408">
    <property type="entry name" value="GFO_IDH_MocA"/>
    <property type="match status" value="1"/>
</dbReference>
<name>A0A7K1KUP0_9ACTN</name>
<dbReference type="InterPro" id="IPR055080">
    <property type="entry name" value="Gal80p-like_C"/>
</dbReference>
<dbReference type="InterPro" id="IPR036291">
    <property type="entry name" value="NAD(P)-bd_dom_sf"/>
</dbReference>
<dbReference type="PANTHER" id="PTHR43818:SF11">
    <property type="entry name" value="BCDNA.GH03377"/>
    <property type="match status" value="1"/>
</dbReference>
<dbReference type="Gene3D" id="3.40.50.720">
    <property type="entry name" value="NAD(P)-binding Rossmann-like Domain"/>
    <property type="match status" value="1"/>
</dbReference>
<dbReference type="SUPFAM" id="SSF51735">
    <property type="entry name" value="NAD(P)-binding Rossmann-fold domains"/>
    <property type="match status" value="1"/>
</dbReference>
<evidence type="ECO:0000256" key="1">
    <source>
        <dbReference type="ARBA" id="ARBA00023002"/>
    </source>
</evidence>
<dbReference type="RefSeq" id="WP_156214898.1">
    <property type="nucleotide sequence ID" value="NZ_WOFH01000002.1"/>
</dbReference>
<proteinExistence type="predicted"/>
<keyword evidence="1" id="KW-0560">Oxidoreductase</keyword>
<gene>
    <name evidence="4" type="ORF">GNZ18_04720</name>
</gene>
<dbReference type="Gene3D" id="3.30.360.10">
    <property type="entry name" value="Dihydrodipicolinate Reductase, domain 2"/>
    <property type="match status" value="1"/>
</dbReference>
<protein>
    <submittedName>
        <fullName evidence="4">Gfo/Idh/MocA family oxidoreductase</fullName>
    </submittedName>
</protein>
<dbReference type="InterPro" id="IPR050463">
    <property type="entry name" value="Gfo/Idh/MocA_oxidrdct_glycsds"/>
</dbReference>
<feature type="domain" description="Gal80p-like C-terminal" evidence="3">
    <location>
        <begin position="135"/>
        <end position="274"/>
    </location>
</feature>
<dbReference type="GO" id="GO:0016491">
    <property type="term" value="F:oxidoreductase activity"/>
    <property type="evidence" value="ECO:0007669"/>
    <property type="project" value="UniProtKB-KW"/>
</dbReference>
<dbReference type="Pfam" id="PF22685">
    <property type="entry name" value="Gal80p_C-like"/>
    <property type="match status" value="1"/>
</dbReference>
<reference evidence="4 5" key="1">
    <citation type="submission" date="2019-11" db="EMBL/GenBank/DDBJ databases">
        <authorList>
            <person name="Cao P."/>
        </authorList>
    </citation>
    <scope>NUCLEOTIDE SEQUENCE [LARGE SCALE GENOMIC DNA]</scope>
    <source>
        <strain evidence="4 5">NEAU-AAG5</strain>
    </source>
</reference>
<dbReference type="Proteomes" id="UP000432015">
    <property type="component" value="Unassembled WGS sequence"/>
</dbReference>
<feature type="domain" description="Gfo/Idh/MocA-like oxidoreductase N-terminal" evidence="2">
    <location>
        <begin position="6"/>
        <end position="128"/>
    </location>
</feature>
<sequence length="376" mass="39754">MTSQNIRVGIIGASPDRGWAARAHIPALRALPGYEITAVGTSRSDSAREAARRFDVPHAFTDARELAAHPEVDLVIVTVKVPAHDELVRAALEAGKHVYCEWPLARTTAEAEELARLAEDVGVRHAVGLQARFSPAVRYARDLVADGYVGRVTSVNVYSARGKGAAGQVPPWWAYTFDAVNAAGTLEVGAGHTLDALEFLAGEISELSSSLAVQRTGYTVQGTGEPVTATTPDQIAVTAALAGGATAVVHVHDGKVSDARTRIEIAGTDGDLAVLSSGPAAAQGVQIGELAVHGRGSRLPIPDRYLWAPEAARDVEIVNVAQFYARLADDIRTGTAHTPDFHQGIRMHRLLDAVRESAETGTRRAVTAPARSTPAR</sequence>
<organism evidence="4 5">
    <name type="scientific">Actinomadura litoris</name>
    <dbReference type="NCBI Taxonomy" id="2678616"/>
    <lineage>
        <taxon>Bacteria</taxon>
        <taxon>Bacillati</taxon>
        <taxon>Actinomycetota</taxon>
        <taxon>Actinomycetes</taxon>
        <taxon>Streptosporangiales</taxon>
        <taxon>Thermomonosporaceae</taxon>
        <taxon>Actinomadura</taxon>
    </lineage>
</organism>
<evidence type="ECO:0000313" key="5">
    <source>
        <dbReference type="Proteomes" id="UP000432015"/>
    </source>
</evidence>
<dbReference type="GO" id="GO:0000166">
    <property type="term" value="F:nucleotide binding"/>
    <property type="evidence" value="ECO:0007669"/>
    <property type="project" value="InterPro"/>
</dbReference>
<dbReference type="EMBL" id="WOFH01000002">
    <property type="protein sequence ID" value="MUN35904.1"/>
    <property type="molecule type" value="Genomic_DNA"/>
</dbReference>
<evidence type="ECO:0000259" key="3">
    <source>
        <dbReference type="Pfam" id="PF22685"/>
    </source>
</evidence>
<accession>A0A7K1KUP0</accession>
<evidence type="ECO:0000259" key="2">
    <source>
        <dbReference type="Pfam" id="PF01408"/>
    </source>
</evidence>
<dbReference type="PANTHER" id="PTHR43818">
    <property type="entry name" value="BCDNA.GH03377"/>
    <property type="match status" value="1"/>
</dbReference>
<evidence type="ECO:0000313" key="4">
    <source>
        <dbReference type="EMBL" id="MUN35904.1"/>
    </source>
</evidence>
<dbReference type="SUPFAM" id="SSF55347">
    <property type="entry name" value="Glyceraldehyde-3-phosphate dehydrogenase-like, C-terminal domain"/>
    <property type="match status" value="1"/>
</dbReference>
<keyword evidence="5" id="KW-1185">Reference proteome</keyword>
<dbReference type="InterPro" id="IPR000683">
    <property type="entry name" value="Gfo/Idh/MocA-like_OxRdtase_N"/>
</dbReference>
<dbReference type="AlphaFoldDB" id="A0A7K1KUP0"/>
<comment type="caution">
    <text evidence="4">The sequence shown here is derived from an EMBL/GenBank/DDBJ whole genome shotgun (WGS) entry which is preliminary data.</text>
</comment>